<accession>A0A1T0C289</accession>
<protein>
    <recommendedName>
        <fullName evidence="1">Antitoxin SocA-like Panacea domain-containing protein</fullName>
    </recommendedName>
</protein>
<dbReference type="InterPro" id="IPR025272">
    <property type="entry name" value="SocA_Panacea"/>
</dbReference>
<evidence type="ECO:0000313" key="2">
    <source>
        <dbReference type="EMBL" id="OOS16455.1"/>
    </source>
</evidence>
<dbReference type="Proteomes" id="UP000190652">
    <property type="component" value="Unassembled WGS sequence"/>
</dbReference>
<evidence type="ECO:0000259" key="1">
    <source>
        <dbReference type="Pfam" id="PF13274"/>
    </source>
</evidence>
<name>A0A1T0C289_STRMT</name>
<organism evidence="2 3">
    <name type="scientific">Streptococcus mitis</name>
    <dbReference type="NCBI Taxonomy" id="28037"/>
    <lineage>
        <taxon>Bacteria</taxon>
        <taxon>Bacillati</taxon>
        <taxon>Bacillota</taxon>
        <taxon>Bacilli</taxon>
        <taxon>Lactobacillales</taxon>
        <taxon>Streptococcaceae</taxon>
        <taxon>Streptococcus</taxon>
        <taxon>Streptococcus mitis group</taxon>
    </lineage>
</organism>
<dbReference type="Pfam" id="PF13274">
    <property type="entry name" value="SocA_Panacea"/>
    <property type="match status" value="1"/>
</dbReference>
<dbReference type="AlphaFoldDB" id="A0A1T0C289"/>
<gene>
    <name evidence="2" type="ORF">B0686_10025</name>
</gene>
<dbReference type="RefSeq" id="WP_078353063.1">
    <property type="nucleotide sequence ID" value="NZ_CAMHWI010000005.1"/>
</dbReference>
<feature type="domain" description="Antitoxin SocA-like Panacea" evidence="1">
    <location>
        <begin position="29"/>
        <end position="132"/>
    </location>
</feature>
<sequence>MKNMVDQVLRYIVKNYPIPEELTKTRTTKLVYLVDWEMAKRKHRQLTDIEWKFDHFGPFVSDVYDAADEDKELSIVKKQSAFGTTKYIVQSKNDRERLDYPDLDRETQAIIDDVIDKTRNLYWNGFIEYVYDTYPIKHVQKYNHLNLVQLAEEESRLHIQ</sequence>
<reference evidence="2 3" key="1">
    <citation type="submission" date="2017-02" db="EMBL/GenBank/DDBJ databases">
        <title>Draft genome sequence of Streptococcus mitis CCUG 63687.</title>
        <authorList>
            <person name="Salva-Serra F."/>
            <person name="Engstrom-Jakobsson H."/>
            <person name="Thorell K."/>
            <person name="Jaen-Luchoro D."/>
            <person name="Gonzales-Siles L."/>
            <person name="Karlsson R."/>
            <person name="Yazdan S."/>
            <person name="Boulund F."/>
            <person name="Johnning A."/>
            <person name="Engstrand L."/>
            <person name="Kristiansson E."/>
            <person name="Moore E."/>
        </authorList>
    </citation>
    <scope>NUCLEOTIDE SEQUENCE [LARGE SCALE GENOMIC DNA]</scope>
    <source>
        <strain evidence="2 3">CCUG 63687</strain>
    </source>
</reference>
<evidence type="ECO:0000313" key="3">
    <source>
        <dbReference type="Proteomes" id="UP000190652"/>
    </source>
</evidence>
<comment type="caution">
    <text evidence="2">The sequence shown here is derived from an EMBL/GenBank/DDBJ whole genome shotgun (WGS) entry which is preliminary data.</text>
</comment>
<dbReference type="EMBL" id="MUYO01000006">
    <property type="protein sequence ID" value="OOS16455.1"/>
    <property type="molecule type" value="Genomic_DNA"/>
</dbReference>
<proteinExistence type="predicted"/>